<sequence length="320" mass="34992">MLNLTQSGLGSGIPEESSLQPALVDSTTIPHRHLSHSKSPPPMTPLLDTHKRFEQKVVNFPDCVHSPPEITPRQVVCRDRECIPRPDLPVVPPGLRSVVADFMGKSGGSEGGVGGLRSPTFELGEQTAPRTMACGRGREWGLRASMSRPCKVDGEPVFGPQRLGEQTAPRSSRICFDWTRDGSPFRGPMRGVRSFLLLGKKRTGKTAVLAPKRAFRQTTQSHRSVGNGRRGSQFMCGTKEGGKPIGLAGALPRERTLSGNVYTLIGCVRGIHPYKICDIPIRRQKISLSRLRQHHRLGPAGIIWGKFEVSQTISEALYAP</sequence>
<comment type="caution">
    <text evidence="2">The sequence shown here is derived from an EMBL/GenBank/DDBJ whole genome shotgun (WGS) entry which is preliminary data.</text>
</comment>
<dbReference type="Proteomes" id="UP000719412">
    <property type="component" value="Unassembled WGS sequence"/>
</dbReference>
<keyword evidence="3" id="KW-1185">Reference proteome</keyword>
<proteinExistence type="predicted"/>
<evidence type="ECO:0000313" key="2">
    <source>
        <dbReference type="EMBL" id="KAH0814763.1"/>
    </source>
</evidence>
<gene>
    <name evidence="2" type="ORF">GEV33_008029</name>
</gene>
<feature type="region of interest" description="Disordered" evidence="1">
    <location>
        <begin position="1"/>
        <end position="21"/>
    </location>
</feature>
<organism evidence="2 3">
    <name type="scientific">Tenebrio molitor</name>
    <name type="common">Yellow mealworm beetle</name>
    <dbReference type="NCBI Taxonomy" id="7067"/>
    <lineage>
        <taxon>Eukaryota</taxon>
        <taxon>Metazoa</taxon>
        <taxon>Ecdysozoa</taxon>
        <taxon>Arthropoda</taxon>
        <taxon>Hexapoda</taxon>
        <taxon>Insecta</taxon>
        <taxon>Pterygota</taxon>
        <taxon>Neoptera</taxon>
        <taxon>Endopterygota</taxon>
        <taxon>Coleoptera</taxon>
        <taxon>Polyphaga</taxon>
        <taxon>Cucujiformia</taxon>
        <taxon>Tenebrionidae</taxon>
        <taxon>Tenebrio</taxon>
    </lineage>
</organism>
<dbReference type="EMBL" id="JABDTM020023955">
    <property type="protein sequence ID" value="KAH0814763.1"/>
    <property type="molecule type" value="Genomic_DNA"/>
</dbReference>
<dbReference type="AlphaFoldDB" id="A0A8J6LCK6"/>
<evidence type="ECO:0000313" key="3">
    <source>
        <dbReference type="Proteomes" id="UP000719412"/>
    </source>
</evidence>
<protein>
    <submittedName>
        <fullName evidence="2">Uncharacterized protein</fullName>
    </submittedName>
</protein>
<name>A0A8J6LCK6_TENMO</name>
<evidence type="ECO:0000256" key="1">
    <source>
        <dbReference type="SAM" id="MobiDB-lite"/>
    </source>
</evidence>
<accession>A0A8J6LCK6</accession>
<reference evidence="2" key="2">
    <citation type="submission" date="2021-08" db="EMBL/GenBank/DDBJ databases">
        <authorList>
            <person name="Eriksson T."/>
        </authorList>
    </citation>
    <scope>NUCLEOTIDE SEQUENCE</scope>
    <source>
        <strain evidence="2">Stoneville</strain>
        <tissue evidence="2">Whole head</tissue>
    </source>
</reference>
<feature type="region of interest" description="Disordered" evidence="1">
    <location>
        <begin position="216"/>
        <end position="237"/>
    </location>
</feature>
<reference evidence="2" key="1">
    <citation type="journal article" date="2020" name="J Insects Food Feed">
        <title>The yellow mealworm (Tenebrio molitor) genome: a resource for the emerging insects as food and feed industry.</title>
        <authorList>
            <person name="Eriksson T."/>
            <person name="Andere A."/>
            <person name="Kelstrup H."/>
            <person name="Emery V."/>
            <person name="Picard C."/>
        </authorList>
    </citation>
    <scope>NUCLEOTIDE SEQUENCE</scope>
    <source>
        <strain evidence="2">Stoneville</strain>
        <tissue evidence="2">Whole head</tissue>
    </source>
</reference>